<organism evidence="2 3">
    <name type="scientific">Rhipicephalus sanguineus</name>
    <name type="common">Brown dog tick</name>
    <name type="synonym">Ixodes sanguineus</name>
    <dbReference type="NCBI Taxonomy" id="34632"/>
    <lineage>
        <taxon>Eukaryota</taxon>
        <taxon>Metazoa</taxon>
        <taxon>Ecdysozoa</taxon>
        <taxon>Arthropoda</taxon>
        <taxon>Chelicerata</taxon>
        <taxon>Arachnida</taxon>
        <taxon>Acari</taxon>
        <taxon>Parasitiformes</taxon>
        <taxon>Ixodida</taxon>
        <taxon>Ixodoidea</taxon>
        <taxon>Ixodidae</taxon>
        <taxon>Rhipicephalinae</taxon>
        <taxon>Rhipicephalus</taxon>
        <taxon>Rhipicephalus</taxon>
    </lineage>
</organism>
<evidence type="ECO:0000313" key="3">
    <source>
        <dbReference type="Proteomes" id="UP000821837"/>
    </source>
</evidence>
<proteinExistence type="predicted"/>
<accession>A0A9D4Q6D2</accession>
<feature type="compositionally biased region" description="Polar residues" evidence="1">
    <location>
        <begin position="1"/>
        <end position="21"/>
    </location>
</feature>
<dbReference type="AlphaFoldDB" id="A0A9D4Q6D2"/>
<sequence length="80" mass="8089">MDGSCSSNTGAEGAGPSTSTGAPLGGVSTMDSFAQFLAQQNEKQLTSSVLFETPGLLRPEAAEKVVQLDVTLVNSNAPSS</sequence>
<evidence type="ECO:0000256" key="1">
    <source>
        <dbReference type="SAM" id="MobiDB-lite"/>
    </source>
</evidence>
<reference evidence="2" key="1">
    <citation type="journal article" date="2020" name="Cell">
        <title>Large-Scale Comparative Analyses of Tick Genomes Elucidate Their Genetic Diversity and Vector Capacities.</title>
        <authorList>
            <consortium name="Tick Genome and Microbiome Consortium (TIGMIC)"/>
            <person name="Jia N."/>
            <person name="Wang J."/>
            <person name="Shi W."/>
            <person name="Du L."/>
            <person name="Sun Y."/>
            <person name="Zhan W."/>
            <person name="Jiang J.F."/>
            <person name="Wang Q."/>
            <person name="Zhang B."/>
            <person name="Ji P."/>
            <person name="Bell-Sakyi L."/>
            <person name="Cui X.M."/>
            <person name="Yuan T.T."/>
            <person name="Jiang B.G."/>
            <person name="Yang W.F."/>
            <person name="Lam T.T."/>
            <person name="Chang Q.C."/>
            <person name="Ding S.J."/>
            <person name="Wang X.J."/>
            <person name="Zhu J.G."/>
            <person name="Ruan X.D."/>
            <person name="Zhao L."/>
            <person name="Wei J.T."/>
            <person name="Ye R.Z."/>
            <person name="Que T.C."/>
            <person name="Du C.H."/>
            <person name="Zhou Y.H."/>
            <person name="Cheng J.X."/>
            <person name="Dai P.F."/>
            <person name="Guo W.B."/>
            <person name="Han X.H."/>
            <person name="Huang E.J."/>
            <person name="Li L.F."/>
            <person name="Wei W."/>
            <person name="Gao Y.C."/>
            <person name="Liu J.Z."/>
            <person name="Shao H.Z."/>
            <person name="Wang X."/>
            <person name="Wang C.C."/>
            <person name="Yang T.C."/>
            <person name="Huo Q.B."/>
            <person name="Li W."/>
            <person name="Chen H.Y."/>
            <person name="Chen S.E."/>
            <person name="Zhou L.G."/>
            <person name="Ni X.B."/>
            <person name="Tian J.H."/>
            <person name="Sheng Y."/>
            <person name="Liu T."/>
            <person name="Pan Y.S."/>
            <person name="Xia L.Y."/>
            <person name="Li J."/>
            <person name="Zhao F."/>
            <person name="Cao W.C."/>
        </authorList>
    </citation>
    <scope>NUCLEOTIDE SEQUENCE</scope>
    <source>
        <strain evidence="2">Rsan-2018</strain>
    </source>
</reference>
<evidence type="ECO:0000313" key="2">
    <source>
        <dbReference type="EMBL" id="KAH7968845.1"/>
    </source>
</evidence>
<dbReference type="Proteomes" id="UP000821837">
    <property type="component" value="Unassembled WGS sequence"/>
</dbReference>
<keyword evidence="3" id="KW-1185">Reference proteome</keyword>
<feature type="region of interest" description="Disordered" evidence="1">
    <location>
        <begin position="1"/>
        <end position="26"/>
    </location>
</feature>
<protein>
    <submittedName>
        <fullName evidence="2">Uncharacterized protein</fullName>
    </submittedName>
</protein>
<dbReference type="EMBL" id="JABSTV010001248">
    <property type="protein sequence ID" value="KAH7968845.1"/>
    <property type="molecule type" value="Genomic_DNA"/>
</dbReference>
<dbReference type="VEuPathDB" id="VectorBase:RSAN_051017"/>
<comment type="caution">
    <text evidence="2">The sequence shown here is derived from an EMBL/GenBank/DDBJ whole genome shotgun (WGS) entry which is preliminary data.</text>
</comment>
<reference evidence="2" key="2">
    <citation type="submission" date="2021-09" db="EMBL/GenBank/DDBJ databases">
        <authorList>
            <person name="Jia N."/>
            <person name="Wang J."/>
            <person name="Shi W."/>
            <person name="Du L."/>
            <person name="Sun Y."/>
            <person name="Zhan W."/>
            <person name="Jiang J."/>
            <person name="Wang Q."/>
            <person name="Zhang B."/>
            <person name="Ji P."/>
            <person name="Sakyi L.B."/>
            <person name="Cui X."/>
            <person name="Yuan T."/>
            <person name="Jiang B."/>
            <person name="Yang W."/>
            <person name="Lam T.T.-Y."/>
            <person name="Chang Q."/>
            <person name="Ding S."/>
            <person name="Wang X."/>
            <person name="Zhu J."/>
            <person name="Ruan X."/>
            <person name="Zhao L."/>
            <person name="Wei J."/>
            <person name="Que T."/>
            <person name="Du C."/>
            <person name="Cheng J."/>
            <person name="Dai P."/>
            <person name="Han X."/>
            <person name="Huang E."/>
            <person name="Gao Y."/>
            <person name="Liu J."/>
            <person name="Shao H."/>
            <person name="Ye R."/>
            <person name="Li L."/>
            <person name="Wei W."/>
            <person name="Wang X."/>
            <person name="Wang C."/>
            <person name="Huo Q."/>
            <person name="Li W."/>
            <person name="Guo W."/>
            <person name="Chen H."/>
            <person name="Chen S."/>
            <person name="Zhou L."/>
            <person name="Zhou L."/>
            <person name="Ni X."/>
            <person name="Tian J."/>
            <person name="Zhou Y."/>
            <person name="Sheng Y."/>
            <person name="Liu T."/>
            <person name="Pan Y."/>
            <person name="Xia L."/>
            <person name="Li J."/>
            <person name="Zhao F."/>
            <person name="Cao W."/>
        </authorList>
    </citation>
    <scope>NUCLEOTIDE SEQUENCE</scope>
    <source>
        <strain evidence="2">Rsan-2018</strain>
        <tissue evidence="2">Larvae</tissue>
    </source>
</reference>
<gene>
    <name evidence="2" type="ORF">HPB52_011724</name>
</gene>
<name>A0A9D4Q6D2_RHISA</name>